<sequence>MSIINTIQLLFYKENPELLEKIDFENEAVFQEPLLFAYFNNKTSSLFSTAMLTEIIQGYFVEKEPLLLNESYNKEGIAYLPNLGYFDEQGNKVDDVFLIKNSSIELLIHPIIHLKHIFKDFNENAIDTSKIEISKDLCKRHENALSNAFLYIKSSNKEHFDLIEQCCKKIVLFKTDPKNTNSFATINAHGIAFFNVYQDDYDEVFFVDDIAHQTGHVIMTTILFERKKYFIIDENQNIGSLTKNKSEYRSFYILFHALYTYYTTILCLGACLENNCFNKRQTHEAKARIGFYLLKYKSDLLNFEKVIQHYKSIGNILTNDGISLFKMIANKYVDTNKKYDKIVSKFNYNNQPYNFTFRDFIKKNPIPND</sequence>
<keyword evidence="1" id="KW-1133">Transmembrane helix</keyword>
<evidence type="ECO:0000256" key="1">
    <source>
        <dbReference type="SAM" id="Phobius"/>
    </source>
</evidence>
<proteinExistence type="predicted"/>
<name>A0ABM7S389_9FLAO</name>
<dbReference type="Proteomes" id="UP000825258">
    <property type="component" value="Chromosome"/>
</dbReference>
<gene>
    <name evidence="2" type="ORF">KK2020170_04440</name>
</gene>
<accession>A0ABM7S389</accession>
<keyword evidence="1" id="KW-0472">Membrane</keyword>
<reference evidence="2 3" key="1">
    <citation type="submission" date="2021-06" db="EMBL/GenBank/DDBJ databases">
        <title>Whole genome sequences of Flavobacterium sp. KK2020170 and assembly.</title>
        <authorList>
            <person name="Kitahara K."/>
            <person name="Miyoshi S."/>
            <person name="Uesaka K."/>
        </authorList>
    </citation>
    <scope>NUCLEOTIDE SEQUENCE [LARGE SCALE GENOMIC DNA]</scope>
    <source>
        <strain evidence="2 3">KK2020170</strain>
    </source>
</reference>
<dbReference type="RefSeq" id="WP_221259189.1">
    <property type="nucleotide sequence ID" value="NZ_AP024749.1"/>
</dbReference>
<protein>
    <submittedName>
        <fullName evidence="2">Uncharacterized protein</fullName>
    </submittedName>
</protein>
<evidence type="ECO:0000313" key="3">
    <source>
        <dbReference type="Proteomes" id="UP000825258"/>
    </source>
</evidence>
<keyword evidence="3" id="KW-1185">Reference proteome</keyword>
<feature type="transmembrane region" description="Helical" evidence="1">
    <location>
        <begin position="251"/>
        <end position="272"/>
    </location>
</feature>
<dbReference type="EMBL" id="AP024749">
    <property type="protein sequence ID" value="BCY27576.1"/>
    <property type="molecule type" value="Genomic_DNA"/>
</dbReference>
<evidence type="ECO:0000313" key="2">
    <source>
        <dbReference type="EMBL" id="BCY27576.1"/>
    </source>
</evidence>
<organism evidence="2 3">
    <name type="scientific">Flavobacterium okayamense</name>
    <dbReference type="NCBI Taxonomy" id="2830782"/>
    <lineage>
        <taxon>Bacteria</taxon>
        <taxon>Pseudomonadati</taxon>
        <taxon>Bacteroidota</taxon>
        <taxon>Flavobacteriia</taxon>
        <taxon>Flavobacteriales</taxon>
        <taxon>Flavobacteriaceae</taxon>
        <taxon>Flavobacterium</taxon>
    </lineage>
</organism>
<keyword evidence="1" id="KW-0812">Transmembrane</keyword>